<dbReference type="PROSITE" id="PS00681">
    <property type="entry name" value="CHAPERONINS_CPN10"/>
    <property type="match status" value="1"/>
</dbReference>
<dbReference type="FunFam" id="2.30.33.40:FF:000001">
    <property type="entry name" value="10 kDa chaperonin"/>
    <property type="match status" value="1"/>
</dbReference>
<dbReference type="KEGG" id="ifn:GM661_15280"/>
<keyword evidence="2 3" id="KW-0143">Chaperone</keyword>
<accession>A0A8A7KCQ1</accession>
<dbReference type="PANTHER" id="PTHR10772:SF63">
    <property type="entry name" value="20 KDA CHAPERONIN, CHLOROPLASTIC"/>
    <property type="match status" value="1"/>
</dbReference>
<dbReference type="NCBIfam" id="NF001531">
    <property type="entry name" value="PRK00364.2-2"/>
    <property type="match status" value="1"/>
</dbReference>
<comment type="function">
    <text evidence="3 4">Together with the chaperonin GroEL, plays an essential role in assisting protein folding. The GroEL-GroES system forms a nano-cage that allows encapsulation of the non-native substrate proteins and provides a physical environment optimized to promote and accelerate protein folding. GroES binds to the apical surface of the GroEL ring, thereby capping the opening of the GroEL channel.</text>
</comment>
<evidence type="ECO:0000313" key="6">
    <source>
        <dbReference type="Proteomes" id="UP000665020"/>
    </source>
</evidence>
<dbReference type="Gene3D" id="2.30.33.40">
    <property type="entry name" value="GroES chaperonin"/>
    <property type="match status" value="1"/>
</dbReference>
<reference evidence="5" key="1">
    <citation type="submission" date="2019-12" db="EMBL/GenBank/DDBJ databases">
        <authorList>
            <person name="zhang j."/>
            <person name="sun C.M."/>
        </authorList>
    </citation>
    <scope>NUCLEOTIDE SEQUENCE</scope>
    <source>
        <strain evidence="5">NS-1</strain>
    </source>
</reference>
<dbReference type="InterPro" id="IPR020818">
    <property type="entry name" value="Chaperonin_GroES"/>
</dbReference>
<dbReference type="CDD" id="cd00320">
    <property type="entry name" value="cpn10"/>
    <property type="match status" value="1"/>
</dbReference>
<dbReference type="GO" id="GO:0005737">
    <property type="term" value="C:cytoplasm"/>
    <property type="evidence" value="ECO:0007669"/>
    <property type="project" value="UniProtKB-SubCell"/>
</dbReference>
<dbReference type="GO" id="GO:0005524">
    <property type="term" value="F:ATP binding"/>
    <property type="evidence" value="ECO:0007669"/>
    <property type="project" value="InterPro"/>
</dbReference>
<dbReference type="Pfam" id="PF00166">
    <property type="entry name" value="Cpn10"/>
    <property type="match status" value="1"/>
</dbReference>
<dbReference type="GO" id="GO:0046872">
    <property type="term" value="F:metal ion binding"/>
    <property type="evidence" value="ECO:0007669"/>
    <property type="project" value="TreeGrafter"/>
</dbReference>
<dbReference type="GO" id="GO:0051087">
    <property type="term" value="F:protein-folding chaperone binding"/>
    <property type="evidence" value="ECO:0007669"/>
    <property type="project" value="TreeGrafter"/>
</dbReference>
<dbReference type="InterPro" id="IPR018369">
    <property type="entry name" value="Chaprnonin_Cpn10_CS"/>
</dbReference>
<dbReference type="AlphaFoldDB" id="A0A8A7KCQ1"/>
<evidence type="ECO:0000256" key="2">
    <source>
        <dbReference type="ARBA" id="ARBA00023186"/>
    </source>
</evidence>
<comment type="similarity">
    <text evidence="1 3 4">Belongs to the GroES chaperonin family.</text>
</comment>
<comment type="subcellular location">
    <subcellularLocation>
        <location evidence="3">Cytoplasm</location>
    </subcellularLocation>
</comment>
<dbReference type="InterPro" id="IPR011032">
    <property type="entry name" value="GroES-like_sf"/>
</dbReference>
<organism evidence="5 6">
    <name type="scientific">Iocasia fonsfrigidae</name>
    <dbReference type="NCBI Taxonomy" id="2682810"/>
    <lineage>
        <taxon>Bacteria</taxon>
        <taxon>Bacillati</taxon>
        <taxon>Bacillota</taxon>
        <taxon>Clostridia</taxon>
        <taxon>Halanaerobiales</taxon>
        <taxon>Halanaerobiaceae</taxon>
        <taxon>Iocasia</taxon>
    </lineage>
</organism>
<dbReference type="Proteomes" id="UP000665020">
    <property type="component" value="Chromosome"/>
</dbReference>
<evidence type="ECO:0000256" key="3">
    <source>
        <dbReference type="HAMAP-Rule" id="MF_00580"/>
    </source>
</evidence>
<dbReference type="SUPFAM" id="SSF50129">
    <property type="entry name" value="GroES-like"/>
    <property type="match status" value="1"/>
</dbReference>
<name>A0A8A7KCQ1_9FIRM</name>
<dbReference type="GO" id="GO:0051082">
    <property type="term" value="F:unfolded protein binding"/>
    <property type="evidence" value="ECO:0007669"/>
    <property type="project" value="TreeGrafter"/>
</dbReference>
<evidence type="ECO:0000313" key="5">
    <source>
        <dbReference type="EMBL" id="QTL99221.1"/>
    </source>
</evidence>
<dbReference type="PRINTS" id="PR00297">
    <property type="entry name" value="CHAPERONIN10"/>
</dbReference>
<dbReference type="EMBL" id="CP046640">
    <property type="protein sequence ID" value="QTL99221.1"/>
    <property type="molecule type" value="Genomic_DNA"/>
</dbReference>
<evidence type="ECO:0000256" key="1">
    <source>
        <dbReference type="ARBA" id="ARBA00006975"/>
    </source>
</evidence>
<dbReference type="PANTHER" id="PTHR10772">
    <property type="entry name" value="10 KDA HEAT SHOCK PROTEIN"/>
    <property type="match status" value="1"/>
</dbReference>
<protein>
    <recommendedName>
        <fullName evidence="3">Co-chaperonin GroES</fullName>
    </recommendedName>
    <alternativeName>
        <fullName evidence="3">10 kDa chaperonin</fullName>
    </alternativeName>
    <alternativeName>
        <fullName evidence="3">Chaperonin-10</fullName>
        <shortName evidence="3">Cpn10</shortName>
    </alternativeName>
</protein>
<dbReference type="SMART" id="SM00883">
    <property type="entry name" value="Cpn10"/>
    <property type="match status" value="1"/>
</dbReference>
<proteinExistence type="inferred from homology"/>
<dbReference type="HAMAP" id="MF_00580">
    <property type="entry name" value="CH10"/>
    <property type="match status" value="1"/>
</dbReference>
<keyword evidence="6" id="KW-1185">Reference proteome</keyword>
<sequence length="89" mass="9767">MAIKPLNDRVVVQYVEEEEKTKSGIVLPDTAKGEKPQQGEVIAVGKGCEDCDIKTGDQVVFDKYAGTKVNIDDVEYIIIKVDDVLAVIE</sequence>
<dbReference type="GO" id="GO:0044183">
    <property type="term" value="F:protein folding chaperone"/>
    <property type="evidence" value="ECO:0007669"/>
    <property type="project" value="InterPro"/>
</dbReference>
<comment type="subunit">
    <text evidence="3">Heptamer of 7 subunits arranged in a ring. Interacts with the chaperonin GroEL.</text>
</comment>
<dbReference type="InterPro" id="IPR037124">
    <property type="entry name" value="Chaperonin_GroES_sf"/>
</dbReference>
<evidence type="ECO:0000256" key="4">
    <source>
        <dbReference type="RuleBase" id="RU000535"/>
    </source>
</evidence>
<keyword evidence="3" id="KW-0963">Cytoplasm</keyword>
<gene>
    <name evidence="3" type="primary">groES</name>
    <name evidence="3" type="synonym">groS</name>
    <name evidence="5" type="ORF">GM661_15280</name>
</gene>
<dbReference type="RefSeq" id="WP_125991590.1">
    <property type="nucleotide sequence ID" value="NZ_CP046640.1"/>
</dbReference>